<evidence type="ECO:0000313" key="25">
    <source>
        <dbReference type="WBParaSite" id="nRc.2.0.1.t39235-RA"/>
    </source>
</evidence>
<feature type="region of interest" description="Disordered" evidence="18">
    <location>
        <begin position="50"/>
        <end position="70"/>
    </location>
</feature>
<protein>
    <recommendedName>
        <fullName evidence="17">Poly [ADP-ribose] polymerase</fullName>
        <shortName evidence="17">PARP</shortName>
        <ecNumber evidence="17">2.4.2.-</ecNumber>
    </recommendedName>
</protein>
<dbReference type="GO" id="GO:0006302">
    <property type="term" value="P:double-strand break repair"/>
    <property type="evidence" value="ECO:0007669"/>
    <property type="project" value="TreeGrafter"/>
</dbReference>
<keyword evidence="6" id="KW-0548">Nucleotidyltransferase</keyword>
<evidence type="ECO:0000256" key="11">
    <source>
        <dbReference type="ARBA" id="ARBA00023027"/>
    </source>
</evidence>
<feature type="domain" description="WGR" evidence="23">
    <location>
        <begin position="411"/>
        <end position="509"/>
    </location>
</feature>
<dbReference type="Gene3D" id="2.20.140.10">
    <property type="entry name" value="WGR domain"/>
    <property type="match status" value="1"/>
</dbReference>
<keyword evidence="11 17" id="KW-0520">NAD</keyword>
<evidence type="ECO:0000256" key="7">
    <source>
        <dbReference type="ARBA" id="ARBA00022723"/>
    </source>
</evidence>
<name>A0A915KKE3_ROMCU</name>
<keyword evidence="24" id="KW-1185">Reference proteome</keyword>
<dbReference type="Gene3D" id="1.20.142.10">
    <property type="entry name" value="Poly(ADP-ribose) polymerase, regulatory domain"/>
    <property type="match status" value="1"/>
</dbReference>
<evidence type="ECO:0000256" key="5">
    <source>
        <dbReference type="ARBA" id="ARBA00022679"/>
    </source>
</evidence>
<dbReference type="FunFam" id="2.20.140.10:FF:000001">
    <property type="entry name" value="Poly [ADP-ribose] polymerase"/>
    <property type="match status" value="1"/>
</dbReference>
<dbReference type="SUPFAM" id="SSF47587">
    <property type="entry name" value="Domain of poly(ADP-ribose) polymerase"/>
    <property type="match status" value="1"/>
</dbReference>
<dbReference type="OMA" id="PLIKTHE"/>
<dbReference type="PANTHER" id="PTHR10459">
    <property type="entry name" value="DNA LIGASE"/>
    <property type="match status" value="1"/>
</dbReference>
<keyword evidence="8" id="KW-0677">Repeat</keyword>
<dbReference type="SMART" id="SM00773">
    <property type="entry name" value="WGR"/>
    <property type="match status" value="1"/>
</dbReference>
<accession>A0A915KKE3</accession>
<evidence type="ECO:0000259" key="22">
    <source>
        <dbReference type="PROSITE" id="PS51864"/>
    </source>
</evidence>
<comment type="similarity">
    <text evidence="14">Belongs to the ARTD/PARP family.</text>
</comment>
<evidence type="ECO:0000313" key="24">
    <source>
        <dbReference type="Proteomes" id="UP000887565"/>
    </source>
</evidence>
<dbReference type="InterPro" id="IPR004102">
    <property type="entry name" value="Poly(ADP-ribose)pol_reg_dom"/>
</dbReference>
<dbReference type="GO" id="GO:0003677">
    <property type="term" value="F:DNA binding"/>
    <property type="evidence" value="ECO:0007669"/>
    <property type="project" value="UniProtKB-KW"/>
</dbReference>
<dbReference type="GO" id="GO:0006508">
    <property type="term" value="P:proteolysis"/>
    <property type="evidence" value="ECO:0007669"/>
    <property type="project" value="InterPro"/>
</dbReference>
<keyword evidence="9" id="KW-0863">Zinc-finger</keyword>
<comment type="subcellular location">
    <subcellularLocation>
        <location evidence="3">Nucleus</location>
    </subcellularLocation>
</comment>
<evidence type="ECO:0000256" key="4">
    <source>
        <dbReference type="ARBA" id="ARBA00022676"/>
    </source>
</evidence>
<dbReference type="InterPro" id="IPR037197">
    <property type="entry name" value="WWE_dom_sf"/>
</dbReference>
<dbReference type="InterPro" id="IPR036930">
    <property type="entry name" value="WGR_dom_sf"/>
</dbReference>
<evidence type="ECO:0000256" key="12">
    <source>
        <dbReference type="ARBA" id="ARBA00023125"/>
    </source>
</evidence>
<feature type="domain" description="PARP catalytic" evidence="20">
    <location>
        <begin position="669"/>
        <end position="875"/>
    </location>
</feature>
<evidence type="ECO:0000256" key="15">
    <source>
        <dbReference type="ARBA" id="ARBA00033987"/>
    </source>
</evidence>
<dbReference type="CDD" id="cd01437">
    <property type="entry name" value="parp_like"/>
    <property type="match status" value="1"/>
</dbReference>
<evidence type="ECO:0000256" key="8">
    <source>
        <dbReference type="ARBA" id="ARBA00022737"/>
    </source>
</evidence>
<evidence type="ECO:0000259" key="21">
    <source>
        <dbReference type="PROSITE" id="PS51060"/>
    </source>
</evidence>
<dbReference type="Pfam" id="PF05406">
    <property type="entry name" value="WGR"/>
    <property type="match status" value="1"/>
</dbReference>
<organism evidence="24 25">
    <name type="scientific">Romanomermis culicivorax</name>
    <name type="common">Nematode worm</name>
    <dbReference type="NCBI Taxonomy" id="13658"/>
    <lineage>
        <taxon>Eukaryota</taxon>
        <taxon>Metazoa</taxon>
        <taxon>Ecdysozoa</taxon>
        <taxon>Nematoda</taxon>
        <taxon>Enoplea</taxon>
        <taxon>Dorylaimia</taxon>
        <taxon>Mermithida</taxon>
        <taxon>Mermithoidea</taxon>
        <taxon>Mermithidae</taxon>
        <taxon>Romanomermis</taxon>
    </lineage>
</organism>
<dbReference type="CDD" id="cd08003">
    <property type="entry name" value="WGR_PARP2_like"/>
    <property type="match status" value="1"/>
</dbReference>
<evidence type="ECO:0000256" key="10">
    <source>
        <dbReference type="ARBA" id="ARBA00022833"/>
    </source>
</evidence>
<evidence type="ECO:0000256" key="13">
    <source>
        <dbReference type="ARBA" id="ARBA00023242"/>
    </source>
</evidence>
<feature type="region of interest" description="Disordered" evidence="18">
    <location>
        <begin position="343"/>
        <end position="375"/>
    </location>
</feature>
<dbReference type="Pfam" id="PF02825">
    <property type="entry name" value="WWE"/>
    <property type="match status" value="1"/>
</dbReference>
<dbReference type="InterPro" id="IPR008893">
    <property type="entry name" value="WGR_domain"/>
</dbReference>
<evidence type="ECO:0000256" key="17">
    <source>
        <dbReference type="RuleBase" id="RU362114"/>
    </source>
</evidence>
<dbReference type="SUPFAM" id="SSF117839">
    <property type="entry name" value="WWE domain"/>
    <property type="match status" value="1"/>
</dbReference>
<evidence type="ECO:0000256" key="9">
    <source>
        <dbReference type="ARBA" id="ARBA00022771"/>
    </source>
</evidence>
<dbReference type="GO" id="GO:0016779">
    <property type="term" value="F:nucleotidyltransferase activity"/>
    <property type="evidence" value="ECO:0007669"/>
    <property type="project" value="UniProtKB-KW"/>
</dbReference>
<keyword evidence="4 17" id="KW-0328">Glycosyltransferase</keyword>
<evidence type="ECO:0000259" key="23">
    <source>
        <dbReference type="PROSITE" id="PS51977"/>
    </source>
</evidence>
<evidence type="ECO:0000256" key="14">
    <source>
        <dbReference type="ARBA" id="ARBA00024347"/>
    </source>
</evidence>
<comment type="catalytic activity">
    <reaction evidence="2">
        <text>L-glutamyl-[protein] + NAD(+) = 5-O-(ADP-D-ribosyl)-L-glutamyl-[protein] + nicotinamide</text>
        <dbReference type="Rhea" id="RHEA:58224"/>
        <dbReference type="Rhea" id="RHEA-COMP:10208"/>
        <dbReference type="Rhea" id="RHEA-COMP:15089"/>
        <dbReference type="ChEBI" id="CHEBI:17154"/>
        <dbReference type="ChEBI" id="CHEBI:29973"/>
        <dbReference type="ChEBI" id="CHEBI:57540"/>
        <dbReference type="ChEBI" id="CHEBI:142540"/>
    </reaction>
</comment>
<comment type="catalytic activity">
    <reaction evidence="1">
        <text>L-aspartyl-[protein] + NAD(+) = 4-O-(ADP-D-ribosyl)-L-aspartyl-[protein] + nicotinamide</text>
        <dbReference type="Rhea" id="RHEA:54424"/>
        <dbReference type="Rhea" id="RHEA-COMP:9867"/>
        <dbReference type="Rhea" id="RHEA-COMP:13832"/>
        <dbReference type="ChEBI" id="CHEBI:17154"/>
        <dbReference type="ChEBI" id="CHEBI:29961"/>
        <dbReference type="ChEBI" id="CHEBI:57540"/>
        <dbReference type="ChEBI" id="CHEBI:138102"/>
    </reaction>
</comment>
<dbReference type="GO" id="GO:0004222">
    <property type="term" value="F:metalloendopeptidase activity"/>
    <property type="evidence" value="ECO:0007669"/>
    <property type="project" value="InterPro"/>
</dbReference>
<feature type="domain" description="WWE" evidence="19">
    <location>
        <begin position="162"/>
        <end position="238"/>
    </location>
</feature>
<feature type="region of interest" description="Disordered" evidence="18">
    <location>
        <begin position="937"/>
        <end position="962"/>
    </location>
</feature>
<evidence type="ECO:0000256" key="1">
    <source>
        <dbReference type="ARBA" id="ARBA00000438"/>
    </source>
</evidence>
<dbReference type="Gene3D" id="3.90.228.10">
    <property type="match status" value="1"/>
</dbReference>
<dbReference type="PANTHER" id="PTHR10459:SF60">
    <property type="entry name" value="POLY [ADP-RIBOSE] POLYMERASE 2"/>
    <property type="match status" value="1"/>
</dbReference>
<keyword evidence="13" id="KW-0539">Nucleus</keyword>
<evidence type="ECO:0000256" key="3">
    <source>
        <dbReference type="ARBA" id="ARBA00004123"/>
    </source>
</evidence>
<evidence type="ECO:0000259" key="20">
    <source>
        <dbReference type="PROSITE" id="PS51059"/>
    </source>
</evidence>
<keyword evidence="5 17" id="KW-0808">Transferase</keyword>
<evidence type="ECO:0000256" key="6">
    <source>
        <dbReference type="ARBA" id="ARBA00022695"/>
    </source>
</evidence>
<keyword evidence="12" id="KW-0238">DNA-binding</keyword>
<dbReference type="GO" id="GO:0003950">
    <property type="term" value="F:NAD+ poly-ADP-ribosyltransferase activity"/>
    <property type="evidence" value="ECO:0007669"/>
    <property type="project" value="UniProtKB-UniRule"/>
</dbReference>
<evidence type="ECO:0000259" key="19">
    <source>
        <dbReference type="PROSITE" id="PS50918"/>
    </source>
</evidence>
<feature type="domain" description="Peptidase M12A" evidence="22">
    <location>
        <begin position="953"/>
        <end position="994"/>
    </location>
</feature>
<dbReference type="FunFam" id="1.20.142.10:FF:000001">
    <property type="entry name" value="Poly [ADP-ribose] polymerase"/>
    <property type="match status" value="1"/>
</dbReference>
<feature type="domain" description="PARP alpha-helical" evidence="21">
    <location>
        <begin position="541"/>
        <end position="660"/>
    </location>
</feature>
<dbReference type="SUPFAM" id="SSF142921">
    <property type="entry name" value="WGR domain-like"/>
    <property type="match status" value="1"/>
</dbReference>
<dbReference type="InterPro" id="IPR050800">
    <property type="entry name" value="ARTD/PARP"/>
</dbReference>
<sequence length="994" mass="112911">MFSFTYFRVFCSQSNRFTCSRDSNVSNGKRLSNASIESSHSIELNNSSSSRIVEISEERPSRPTSATKKSYRCPSQRQASFISHAPESCFEDNAVSRIIINHQNIRETEKPPALPPRCVGQDWNERSHSFDNSSNFDLQRQISANSSILLRKDKNAICEKQNNMPTATISKKCDAVVWEYEKVRGSWIRLPTDTSTLLTSRCKQKETTIKIDCKEMKVNFQDMTVKSLETGFLRFLRCVVASRNEDEDEYFAWCVSENNKLWRSIPAKIIVELESKYQEYIVDGKKSSKTSIGDFRFDYDRMTAENETTSIKYSLRRGKSDGIRVSVKPEKIEDNCCAGTVKLENENPDEKTTKSLKRQLEEEERGNLNAHPPKSQKVVKSCGKAIKSTLKTIVLKGKVPVDPECSAKTDSAHVFCDPTGVTYDCMLNQTNIAQNNNKFYLIQLLEDDNSKNYSVWLRWGRVGFTGQKNLINCGSNLEMAKKIFCYKFYDKTRNHWQEKDTFEKVAGKYDLIDVNFSVEDNIPIKQGDEDLACENIEAEIPSKLDVRVQNLIKLICDLKNMEQTVKEMQYDADKSPLGKLTTSQIKAGYEALSKIERILNKTGQVASSALAQACSDFYTRIPHCFGMKVPPLIRDKVMLKREMELLDTLADIEVAIRVLSHESSNFDVNPLDRHYEAMNCLLTPLDGESDEFLIVQKYLHNTHGATHNLYETKLLDVFACSRNSEKEDFMKNIGNRMLLWHGSRLSNWYGIISQGLRIAPPEAPTTGYMFGKGVYFADCSSKSANYCFASAFKNVGLAVLCEVALGKSHELVAANNKADKLPPGFHSVKGLGKSIPDPEENIIIINNLQLKITIIEEGSTATIGVIEHWYIHIQTTLQYTDSPFLTPEDILHAKQTFKKGAEASQNLDLRPDEFRNVTYWPNDQVMGKTYREMVREEELGGQESPSGKDGGGKATAQRKETYDDYRWPNGTIPYKFIDDFSQQFKMLFAMQSIS</sequence>
<dbReference type="Proteomes" id="UP000887565">
    <property type="component" value="Unplaced"/>
</dbReference>
<dbReference type="PROSITE" id="PS50918">
    <property type="entry name" value="WWE"/>
    <property type="match status" value="1"/>
</dbReference>
<evidence type="ECO:0000256" key="18">
    <source>
        <dbReference type="SAM" id="MobiDB-lite"/>
    </source>
</evidence>
<reference evidence="25" key="1">
    <citation type="submission" date="2022-11" db="UniProtKB">
        <authorList>
            <consortium name="WormBaseParasite"/>
        </authorList>
    </citation>
    <scope>IDENTIFICATION</scope>
</reference>
<comment type="caution">
    <text evidence="16">Lacks conserved residue(s) required for the propagation of feature annotation.</text>
</comment>
<dbReference type="Pfam" id="PF02877">
    <property type="entry name" value="PARP_reg"/>
    <property type="match status" value="1"/>
</dbReference>
<dbReference type="WBParaSite" id="nRc.2.0.1.t39235-RA">
    <property type="protein sequence ID" value="nRc.2.0.1.t39235-RA"/>
    <property type="gene ID" value="nRc.2.0.1.g39235"/>
</dbReference>
<dbReference type="PROSITE" id="PS51059">
    <property type="entry name" value="PARP_CATALYTIC"/>
    <property type="match status" value="1"/>
</dbReference>
<dbReference type="InterPro" id="IPR036616">
    <property type="entry name" value="Poly(ADP-ribose)pol_reg_dom_sf"/>
</dbReference>
<dbReference type="PROSITE" id="PS51060">
    <property type="entry name" value="PARP_ALPHA_HD"/>
    <property type="match status" value="1"/>
</dbReference>
<dbReference type="AlphaFoldDB" id="A0A915KKE3"/>
<dbReference type="Pfam" id="PF00644">
    <property type="entry name" value="PARP"/>
    <property type="match status" value="1"/>
</dbReference>
<feature type="compositionally biased region" description="Basic and acidic residues" evidence="18">
    <location>
        <begin position="343"/>
        <end position="353"/>
    </location>
</feature>
<comment type="catalytic activity">
    <reaction evidence="15">
        <text>NAD(+) + (ADP-D-ribosyl)n-acceptor = nicotinamide + (ADP-D-ribosyl)n+1-acceptor + H(+).</text>
        <dbReference type="EC" id="2.4.2.30"/>
    </reaction>
</comment>
<dbReference type="InterPro" id="IPR012317">
    <property type="entry name" value="Poly(ADP-ribose)pol_cat_dom"/>
</dbReference>
<keyword evidence="7" id="KW-0479">Metal-binding</keyword>
<dbReference type="InterPro" id="IPR004170">
    <property type="entry name" value="WWE_dom"/>
</dbReference>
<evidence type="ECO:0000256" key="2">
    <source>
        <dbReference type="ARBA" id="ARBA00000459"/>
    </source>
</evidence>
<dbReference type="SUPFAM" id="SSF56399">
    <property type="entry name" value="ADP-ribosylation"/>
    <property type="match status" value="1"/>
</dbReference>
<dbReference type="EC" id="2.4.2.-" evidence="17"/>
<dbReference type="GO" id="GO:0005730">
    <property type="term" value="C:nucleolus"/>
    <property type="evidence" value="ECO:0007669"/>
    <property type="project" value="TreeGrafter"/>
</dbReference>
<dbReference type="InterPro" id="IPR001506">
    <property type="entry name" value="Peptidase_M12A"/>
</dbReference>
<dbReference type="GO" id="GO:0070212">
    <property type="term" value="P:protein poly-ADP-ribosylation"/>
    <property type="evidence" value="ECO:0007669"/>
    <property type="project" value="TreeGrafter"/>
</dbReference>
<evidence type="ECO:0000256" key="16">
    <source>
        <dbReference type="PROSITE-ProRule" id="PRU01211"/>
    </source>
</evidence>
<dbReference type="GO" id="GO:0008270">
    <property type="term" value="F:zinc ion binding"/>
    <property type="evidence" value="ECO:0007669"/>
    <property type="project" value="UniProtKB-KW"/>
</dbReference>
<keyword evidence="10" id="KW-0862">Zinc</keyword>
<dbReference type="PROSITE" id="PS51977">
    <property type="entry name" value="WGR"/>
    <property type="match status" value="1"/>
</dbReference>
<proteinExistence type="inferred from homology"/>
<dbReference type="GO" id="GO:1990404">
    <property type="term" value="F:NAD+-protein mono-ADP-ribosyltransferase activity"/>
    <property type="evidence" value="ECO:0007669"/>
    <property type="project" value="TreeGrafter"/>
</dbReference>
<dbReference type="PROSITE" id="PS51864">
    <property type="entry name" value="ASTACIN"/>
    <property type="match status" value="1"/>
</dbReference>